<dbReference type="RefSeq" id="WP_093840432.1">
    <property type="nucleotide sequence ID" value="NZ_FOLM01000012.1"/>
</dbReference>
<reference evidence="2 3" key="1">
    <citation type="submission" date="2016-10" db="EMBL/GenBank/DDBJ databases">
        <authorList>
            <person name="de Groot N.N."/>
        </authorList>
    </citation>
    <scope>NUCLEOTIDE SEQUENCE [LARGE SCALE GENOMIC DNA]</scope>
    <source>
        <strain evidence="2 3">CGMCC 4.5739</strain>
    </source>
</reference>
<keyword evidence="1" id="KW-1133">Transmembrane helix</keyword>
<dbReference type="EMBL" id="FOLM01000012">
    <property type="protein sequence ID" value="SFD28795.1"/>
    <property type="molecule type" value="Genomic_DNA"/>
</dbReference>
<proteinExistence type="predicted"/>
<dbReference type="Proteomes" id="UP000199207">
    <property type="component" value="Unassembled WGS sequence"/>
</dbReference>
<keyword evidence="3" id="KW-1185">Reference proteome</keyword>
<evidence type="ECO:0000313" key="2">
    <source>
        <dbReference type="EMBL" id="SFD28795.1"/>
    </source>
</evidence>
<sequence>MSVQPIRQTAPSPSDAETAPALDGTIVSGPAAKALAALRIATGLILFWAFVDKTFGLGYATPSERAWIEGVSPAEGYLSGVDVGPLEATFHAWAGNLWIDLMFMAGLSGCGLALILGVALRPTAVAGSSMMLVLWLSQWPPARELSDGSPSMSTNPLIDQHVIYAVVMIVVAACGAGRVWGLERVWTRLPFVADRPWLH</sequence>
<gene>
    <name evidence="2" type="ORF">SAMN05421773_112158</name>
</gene>
<dbReference type="AlphaFoldDB" id="A0A1I1R3C1"/>
<feature type="transmembrane region" description="Helical" evidence="1">
    <location>
        <begin position="34"/>
        <end position="51"/>
    </location>
</feature>
<keyword evidence="1" id="KW-0472">Membrane</keyword>
<dbReference type="STRING" id="910347.SAMN05421773_112158"/>
<protein>
    <submittedName>
        <fullName evidence="2">Thiosulfate dehydrogenase [quinone] large subunit</fullName>
    </submittedName>
</protein>
<evidence type="ECO:0000313" key="3">
    <source>
        <dbReference type="Proteomes" id="UP000199207"/>
    </source>
</evidence>
<organism evidence="2 3">
    <name type="scientific">Streptomyces aidingensis</name>
    <dbReference type="NCBI Taxonomy" id="910347"/>
    <lineage>
        <taxon>Bacteria</taxon>
        <taxon>Bacillati</taxon>
        <taxon>Actinomycetota</taxon>
        <taxon>Actinomycetes</taxon>
        <taxon>Kitasatosporales</taxon>
        <taxon>Streptomycetaceae</taxon>
        <taxon>Streptomyces</taxon>
    </lineage>
</organism>
<keyword evidence="1" id="KW-0812">Transmembrane</keyword>
<evidence type="ECO:0000256" key="1">
    <source>
        <dbReference type="SAM" id="Phobius"/>
    </source>
</evidence>
<name>A0A1I1R3C1_9ACTN</name>
<feature type="transmembrane region" description="Helical" evidence="1">
    <location>
        <begin position="97"/>
        <end position="116"/>
    </location>
</feature>
<feature type="transmembrane region" description="Helical" evidence="1">
    <location>
        <begin position="162"/>
        <end position="181"/>
    </location>
</feature>
<dbReference type="OrthoDB" id="3253635at2"/>
<accession>A0A1I1R3C1</accession>